<comment type="caution">
    <text evidence="2">The sequence shown here is derived from an EMBL/GenBank/DDBJ whole genome shotgun (WGS) entry which is preliminary data.</text>
</comment>
<accession>A0AAV6LDT6</accession>
<proteinExistence type="predicted"/>
<dbReference type="Proteomes" id="UP000823749">
    <property type="component" value="Chromosome 2"/>
</dbReference>
<gene>
    <name evidence="2" type="ORF">RHGRI_004965</name>
</gene>
<evidence type="ECO:0000313" key="2">
    <source>
        <dbReference type="EMBL" id="KAG5562092.1"/>
    </source>
</evidence>
<feature type="compositionally biased region" description="Polar residues" evidence="1">
    <location>
        <begin position="79"/>
        <end position="92"/>
    </location>
</feature>
<evidence type="ECO:0000256" key="1">
    <source>
        <dbReference type="SAM" id="MobiDB-lite"/>
    </source>
</evidence>
<dbReference type="EMBL" id="JACTNZ010000002">
    <property type="protein sequence ID" value="KAG5562092.1"/>
    <property type="molecule type" value="Genomic_DNA"/>
</dbReference>
<feature type="region of interest" description="Disordered" evidence="1">
    <location>
        <begin position="1"/>
        <end position="93"/>
    </location>
</feature>
<reference evidence="2" key="1">
    <citation type="submission" date="2020-08" db="EMBL/GenBank/DDBJ databases">
        <title>Plant Genome Project.</title>
        <authorList>
            <person name="Zhang R.-G."/>
        </authorList>
    </citation>
    <scope>NUCLEOTIDE SEQUENCE</scope>
    <source>
        <strain evidence="2">WSP0</strain>
        <tissue evidence="2">Leaf</tissue>
    </source>
</reference>
<sequence length="162" mass="16976">MAVKPRSGQVSTPAVAQQPWLNSRGSTPVAQSRLRCAQHPWLNPNPASGGLSIPSQPSPAMAQPGIRPRSARARESLTRQRLSSTAHSSSGNPWVRPSIFSRWRLVRPVLAHSTAVGVNPTAGHELGVSNFGPATAYTPDLVAAGPATAPSQPTAGHLRSGF</sequence>
<protein>
    <submittedName>
        <fullName evidence="2">Uncharacterized protein</fullName>
    </submittedName>
</protein>
<dbReference type="AlphaFoldDB" id="A0AAV6LDT6"/>
<organism evidence="2 3">
    <name type="scientific">Rhododendron griersonianum</name>
    <dbReference type="NCBI Taxonomy" id="479676"/>
    <lineage>
        <taxon>Eukaryota</taxon>
        <taxon>Viridiplantae</taxon>
        <taxon>Streptophyta</taxon>
        <taxon>Embryophyta</taxon>
        <taxon>Tracheophyta</taxon>
        <taxon>Spermatophyta</taxon>
        <taxon>Magnoliopsida</taxon>
        <taxon>eudicotyledons</taxon>
        <taxon>Gunneridae</taxon>
        <taxon>Pentapetalae</taxon>
        <taxon>asterids</taxon>
        <taxon>Ericales</taxon>
        <taxon>Ericaceae</taxon>
        <taxon>Ericoideae</taxon>
        <taxon>Rhodoreae</taxon>
        <taxon>Rhododendron</taxon>
    </lineage>
</organism>
<feature type="compositionally biased region" description="Polar residues" evidence="1">
    <location>
        <begin position="8"/>
        <end position="30"/>
    </location>
</feature>
<name>A0AAV6LDT6_9ERIC</name>
<keyword evidence="3" id="KW-1185">Reference proteome</keyword>
<evidence type="ECO:0000313" key="3">
    <source>
        <dbReference type="Proteomes" id="UP000823749"/>
    </source>
</evidence>